<proteinExistence type="predicted"/>
<dbReference type="AlphaFoldDB" id="A0A2J7QB38"/>
<sequence length="51" mass="5624">MSGKQAVELCKSSTVLGRMYTVELCVVYALAVCSRERKAGLHNPIRDARVI</sequence>
<organism evidence="1 2">
    <name type="scientific">Cryptotermes secundus</name>
    <dbReference type="NCBI Taxonomy" id="105785"/>
    <lineage>
        <taxon>Eukaryota</taxon>
        <taxon>Metazoa</taxon>
        <taxon>Ecdysozoa</taxon>
        <taxon>Arthropoda</taxon>
        <taxon>Hexapoda</taxon>
        <taxon>Insecta</taxon>
        <taxon>Pterygota</taxon>
        <taxon>Neoptera</taxon>
        <taxon>Polyneoptera</taxon>
        <taxon>Dictyoptera</taxon>
        <taxon>Blattodea</taxon>
        <taxon>Blattoidea</taxon>
        <taxon>Termitoidae</taxon>
        <taxon>Kalotermitidae</taxon>
        <taxon>Cryptotermitinae</taxon>
        <taxon>Cryptotermes</taxon>
    </lineage>
</organism>
<name>A0A2J7QB38_9NEOP</name>
<dbReference type="EMBL" id="NEVH01016302">
    <property type="protein sequence ID" value="PNF25795.1"/>
    <property type="molecule type" value="Genomic_DNA"/>
</dbReference>
<dbReference type="Proteomes" id="UP000235965">
    <property type="component" value="Unassembled WGS sequence"/>
</dbReference>
<reference evidence="1 2" key="1">
    <citation type="submission" date="2017-12" db="EMBL/GenBank/DDBJ databases">
        <title>Hemimetabolous genomes reveal molecular basis of termite eusociality.</title>
        <authorList>
            <person name="Harrison M.C."/>
            <person name="Jongepier E."/>
            <person name="Robertson H.M."/>
            <person name="Arning N."/>
            <person name="Bitard-Feildel T."/>
            <person name="Chao H."/>
            <person name="Childers C.P."/>
            <person name="Dinh H."/>
            <person name="Doddapaneni H."/>
            <person name="Dugan S."/>
            <person name="Gowin J."/>
            <person name="Greiner C."/>
            <person name="Han Y."/>
            <person name="Hu H."/>
            <person name="Hughes D.S.T."/>
            <person name="Huylmans A.-K."/>
            <person name="Kemena C."/>
            <person name="Kremer L.P.M."/>
            <person name="Lee S.L."/>
            <person name="Lopez-Ezquerra A."/>
            <person name="Mallet L."/>
            <person name="Monroy-Kuhn J.M."/>
            <person name="Moser A."/>
            <person name="Murali S.C."/>
            <person name="Muzny D.M."/>
            <person name="Otani S."/>
            <person name="Piulachs M.-D."/>
            <person name="Poelchau M."/>
            <person name="Qu J."/>
            <person name="Schaub F."/>
            <person name="Wada-Katsumata A."/>
            <person name="Worley K.C."/>
            <person name="Xie Q."/>
            <person name="Ylla G."/>
            <person name="Poulsen M."/>
            <person name="Gibbs R.A."/>
            <person name="Schal C."/>
            <person name="Richards S."/>
            <person name="Belles X."/>
            <person name="Korb J."/>
            <person name="Bornberg-Bauer E."/>
        </authorList>
    </citation>
    <scope>NUCLEOTIDE SEQUENCE [LARGE SCALE GENOMIC DNA]</scope>
    <source>
        <tissue evidence="1">Whole body</tissue>
    </source>
</reference>
<evidence type="ECO:0000313" key="2">
    <source>
        <dbReference type="Proteomes" id="UP000235965"/>
    </source>
</evidence>
<comment type="caution">
    <text evidence="1">The sequence shown here is derived from an EMBL/GenBank/DDBJ whole genome shotgun (WGS) entry which is preliminary data.</text>
</comment>
<keyword evidence="2" id="KW-1185">Reference proteome</keyword>
<protein>
    <submittedName>
        <fullName evidence="1">Uncharacterized protein</fullName>
    </submittedName>
</protein>
<accession>A0A2J7QB38</accession>
<dbReference type="InParanoid" id="A0A2J7QB38"/>
<evidence type="ECO:0000313" key="1">
    <source>
        <dbReference type="EMBL" id="PNF25795.1"/>
    </source>
</evidence>
<gene>
    <name evidence="1" type="ORF">B7P43_G11742</name>
</gene>